<name>H3SJ84_9BACL</name>
<proteinExistence type="predicted"/>
<accession>H3SJ84</accession>
<sequence>MLLSQETCPIGRRVISFAERSGVIGTDFLLLLSGHAVRQRKIALQISSEGPIQETAFPRSQGSGVLCLCAL</sequence>
<dbReference type="Proteomes" id="UP000003900">
    <property type="component" value="Unassembled WGS sequence"/>
</dbReference>
<gene>
    <name evidence="1" type="ORF">PDENDC454_18048</name>
</gene>
<comment type="caution">
    <text evidence="1">The sequence shown here is derived from an EMBL/GenBank/DDBJ whole genome shotgun (WGS) entry which is preliminary data.</text>
</comment>
<organism evidence="1 2">
    <name type="scientific">Paenibacillus dendritiformis C454</name>
    <dbReference type="NCBI Taxonomy" id="1131935"/>
    <lineage>
        <taxon>Bacteria</taxon>
        <taxon>Bacillati</taxon>
        <taxon>Bacillota</taxon>
        <taxon>Bacilli</taxon>
        <taxon>Bacillales</taxon>
        <taxon>Paenibacillaceae</taxon>
        <taxon>Paenibacillus</taxon>
    </lineage>
</organism>
<evidence type="ECO:0000313" key="2">
    <source>
        <dbReference type="Proteomes" id="UP000003900"/>
    </source>
</evidence>
<reference evidence="1 2" key="1">
    <citation type="journal article" date="2012" name="J. Bacteriol.">
        <title>Genome Sequence of the Pattern-Forming Social Bacterium Paenibacillus dendritiformis C454 Chiral Morphotype.</title>
        <authorList>
            <person name="Sirota-Madi A."/>
            <person name="Olender T."/>
            <person name="Helman Y."/>
            <person name="Brainis I."/>
            <person name="Finkelshtein A."/>
            <person name="Roth D."/>
            <person name="Hagai E."/>
            <person name="Leshkowitz D."/>
            <person name="Brodsky L."/>
            <person name="Galatenko V."/>
            <person name="Nikolaev V."/>
            <person name="Gutnick D.L."/>
            <person name="Lancet D."/>
            <person name="Ben-Jacob E."/>
        </authorList>
    </citation>
    <scope>NUCLEOTIDE SEQUENCE [LARGE SCALE GENOMIC DNA]</scope>
    <source>
        <strain evidence="1 2">C454</strain>
    </source>
</reference>
<protein>
    <submittedName>
        <fullName evidence="1">Uncharacterized protein</fullName>
    </submittedName>
</protein>
<dbReference type="STRING" id="1131935.PDENDC454_18048"/>
<dbReference type="AlphaFoldDB" id="H3SJ84"/>
<evidence type="ECO:0000313" key="1">
    <source>
        <dbReference type="EMBL" id="EHQ60864.1"/>
    </source>
</evidence>
<dbReference type="EMBL" id="AHKH01000054">
    <property type="protein sequence ID" value="EHQ60864.1"/>
    <property type="molecule type" value="Genomic_DNA"/>
</dbReference>
<keyword evidence="2" id="KW-1185">Reference proteome</keyword>